<evidence type="ECO:0000313" key="7">
    <source>
        <dbReference type="EMBL" id="KAG2393200.1"/>
    </source>
</evidence>
<dbReference type="PANTHER" id="PTHR46954">
    <property type="entry name" value="C2H2-TYPE DOMAIN-CONTAINING PROTEIN"/>
    <property type="match status" value="1"/>
</dbReference>
<name>A0AA88GQB2_NAELO</name>
<organism evidence="3 8">
    <name type="scientific">Naegleria lovaniensis</name>
    <name type="common">Amoeba</name>
    <dbReference type="NCBI Taxonomy" id="51637"/>
    <lineage>
        <taxon>Eukaryota</taxon>
        <taxon>Discoba</taxon>
        <taxon>Heterolobosea</taxon>
        <taxon>Tetramitia</taxon>
        <taxon>Eutetramitia</taxon>
        <taxon>Vahlkampfiidae</taxon>
        <taxon>Naegleria</taxon>
    </lineage>
</organism>
<evidence type="ECO:0000313" key="6">
    <source>
        <dbReference type="EMBL" id="KAG2389109.1"/>
    </source>
</evidence>
<dbReference type="EMBL" id="PYSW02000003">
    <property type="protein sequence ID" value="KAG2393200.1"/>
    <property type="molecule type" value="Genomic_DNA"/>
</dbReference>
<dbReference type="InterPro" id="IPR013087">
    <property type="entry name" value="Znf_C2H2_type"/>
</dbReference>
<comment type="caution">
    <text evidence="3">The sequence shown here is derived from an EMBL/GenBank/DDBJ whole genome shotgun (WGS) entry which is preliminary data.</text>
</comment>
<dbReference type="PROSITE" id="PS00028">
    <property type="entry name" value="ZINC_FINGER_C2H2_1"/>
    <property type="match status" value="1"/>
</dbReference>
<evidence type="ECO:0000259" key="2">
    <source>
        <dbReference type="PROSITE" id="PS00028"/>
    </source>
</evidence>
<sequence length="738" mass="84032">MVKRQTLLAPIKKQIPVDFYTSEENLDQYQLFMNRYCFLTMTRLQIIPSQKQAIHSAGARLYQQIKNHSELLDAITDVHSNLFTTSHEEFTVLSKSGREWLEQRTSKRGRVTKQDQLRKSIQDLQLQRSNILELKSSTQDEVLLAEYDKQLQELDFKTLDKKQAIAYLERKAAEQRIRRHNSSTNKIEKKRGRPRKASGMAQRLQAVVEGTGIASASERRRDSFVHTPMNGVDLVKEANAKLSEEGFRPYSRSGMLRYVVPRCKSSREGKRHDSEATVKLTKPSNDLTEEHVDLHATHSLNKYIKQLCCLLPEESTAISLDEKAKIPTKGAAVSTSTQIAMTSSSKVSLPDHDFPKGKENSITPNVAALLRAVVGGNNSLRWMVEKVYVRSSSNAEFLKTTSRDKDKMLCDLVFFLEKLKETGKLLPLFFCNTDNCVNVAPQNRKVQVRMFYVFICFDLDALIHTSFAAGGSKYNRVERCMAPLSKGLVGVIDLDDESFASKQQNHHSALIKLTNIFNQKGGKDVQAYYASVFQQDRIRDLPGWPSFASIDAFLEGKDITDLEEEKKVKAILFKLHTHSEHGNGLNIFCLRKCNDPSCCPPKRATKYWELMEKFDGFIPSPILDESNPGHYLSFEKRNNVEGVRMDEGFPSVKDDVKTCSLCDRRVHSDIDLTIHMKVVHPNKTQNQLDGSLDKDARVNQVEKTQLEGRSLSAQINSIERRAQEQPLRARAKRRFLNK</sequence>
<dbReference type="EMBL" id="PYSW02000023">
    <property type="protein sequence ID" value="KAG2382506.1"/>
    <property type="molecule type" value="Genomic_DNA"/>
</dbReference>
<feature type="region of interest" description="Disordered" evidence="1">
    <location>
        <begin position="176"/>
        <end position="201"/>
    </location>
</feature>
<proteinExistence type="predicted"/>
<evidence type="ECO:0000313" key="5">
    <source>
        <dbReference type="EMBL" id="KAG2383720.1"/>
    </source>
</evidence>
<reference evidence="3 8" key="1">
    <citation type="journal article" date="2018" name="BMC Genomics">
        <title>The genome of Naegleria lovaniensis, the basis for a comparative approach to unravel pathogenicity factors of the human pathogenic amoeba N. fowleri.</title>
        <authorList>
            <person name="Liechti N."/>
            <person name="Schurch N."/>
            <person name="Bruggmann R."/>
            <person name="Wittwer M."/>
        </authorList>
    </citation>
    <scope>NUCLEOTIDE SEQUENCE [LARGE SCALE GENOMIC DNA]</scope>
    <source>
        <strain evidence="3 8">ATCC 30569</strain>
    </source>
</reference>
<dbReference type="EMBL" id="PYSW02000008">
    <property type="protein sequence ID" value="KAG2389109.1"/>
    <property type="molecule type" value="Genomic_DNA"/>
</dbReference>
<dbReference type="AlphaFoldDB" id="A0AA88GQB2"/>
<evidence type="ECO:0000256" key="1">
    <source>
        <dbReference type="SAM" id="MobiDB-lite"/>
    </source>
</evidence>
<reference evidence="3" key="2">
    <citation type="submission" date="2020-04" db="EMBL/GenBank/DDBJ databases">
        <authorList>
            <person name="Liechti N."/>
            <person name="Schuerch N."/>
            <person name="Bruggmann R."/>
            <person name="Wittwer M."/>
        </authorList>
    </citation>
    <scope>NUCLEOTIDE SEQUENCE</scope>
    <source>
        <strain evidence="3">ATCC 30569</strain>
    </source>
</reference>
<evidence type="ECO:0000313" key="3">
    <source>
        <dbReference type="EMBL" id="KAG2382213.1"/>
    </source>
</evidence>
<dbReference type="EMBL" id="PYSW02000020">
    <property type="protein sequence ID" value="KAG2383720.1"/>
    <property type="molecule type" value="Genomic_DNA"/>
</dbReference>
<dbReference type="RefSeq" id="XP_044549399.1">
    <property type="nucleotide sequence ID" value="XM_044694025.1"/>
</dbReference>
<feature type="domain" description="C2H2-type" evidence="2">
    <location>
        <begin position="659"/>
        <end position="680"/>
    </location>
</feature>
<dbReference type="GeneID" id="68096846"/>
<dbReference type="EMBL" id="PYSW02000024">
    <property type="protein sequence ID" value="KAG2382213.1"/>
    <property type="molecule type" value="Genomic_DNA"/>
</dbReference>
<evidence type="ECO:0000313" key="8">
    <source>
        <dbReference type="Proteomes" id="UP000816034"/>
    </source>
</evidence>
<dbReference type="PANTHER" id="PTHR46954:SF1">
    <property type="entry name" value="C2H2-TYPE DOMAIN-CONTAINING PROTEIN"/>
    <property type="match status" value="1"/>
</dbReference>
<keyword evidence="8" id="KW-1185">Reference proteome</keyword>
<gene>
    <name evidence="5" type="ORF">C9374_004391</name>
    <name evidence="4" type="ORF">C9374_005086</name>
    <name evidence="3" type="ORF">C9374_005415</name>
    <name evidence="7" type="ORF">C9374_009777</name>
    <name evidence="6" type="ORF">C9374_014509</name>
</gene>
<protein>
    <recommendedName>
        <fullName evidence="2">C2H2-type domain-containing protein</fullName>
    </recommendedName>
</protein>
<evidence type="ECO:0000313" key="4">
    <source>
        <dbReference type="EMBL" id="KAG2382506.1"/>
    </source>
</evidence>
<dbReference type="Proteomes" id="UP000816034">
    <property type="component" value="Unassembled WGS sequence"/>
</dbReference>
<accession>A0AA88GQB2</accession>